<evidence type="ECO:0000256" key="16">
    <source>
        <dbReference type="SAM" id="MobiDB-lite"/>
    </source>
</evidence>
<keyword evidence="13 17" id="KW-0472">Membrane</keyword>
<feature type="compositionally biased region" description="Basic residues" evidence="16">
    <location>
        <begin position="1"/>
        <end position="14"/>
    </location>
</feature>
<reference evidence="18 19" key="1">
    <citation type="submission" date="2016-11" db="EMBL/GenBank/DDBJ databases">
        <title>Draft Genome Assembly of Colletotrichum chlorophyti a pathogen of herbaceous plants.</title>
        <authorList>
            <person name="Gan P."/>
            <person name="Narusaka M."/>
            <person name="Tsushima A."/>
            <person name="Narusaka Y."/>
            <person name="Takano Y."/>
            <person name="Shirasu K."/>
        </authorList>
    </citation>
    <scope>NUCLEOTIDE SEQUENCE [LARGE SCALE GENOMIC DNA]</scope>
    <source>
        <strain evidence="18 19">NTL11</strain>
    </source>
</reference>
<feature type="transmembrane region" description="Helical" evidence="17">
    <location>
        <begin position="192"/>
        <end position="212"/>
    </location>
</feature>
<name>A0A1Q8RVP8_9PEZI</name>
<feature type="region of interest" description="Disordered" evidence="16">
    <location>
        <begin position="1"/>
        <end position="146"/>
    </location>
</feature>
<evidence type="ECO:0000256" key="9">
    <source>
        <dbReference type="ARBA" id="ARBA00022798"/>
    </source>
</evidence>
<evidence type="ECO:0000256" key="6">
    <source>
        <dbReference type="ARBA" id="ARBA00022516"/>
    </source>
</evidence>
<evidence type="ECO:0000256" key="10">
    <source>
        <dbReference type="ARBA" id="ARBA00022824"/>
    </source>
</evidence>
<comment type="subcellular location">
    <subcellularLocation>
        <location evidence="1">Endoplasmic reticulum membrane</location>
        <topology evidence="1">Multi-pass membrane protein</topology>
    </subcellularLocation>
</comment>
<evidence type="ECO:0000256" key="5">
    <source>
        <dbReference type="ARBA" id="ARBA00013244"/>
    </source>
</evidence>
<organism evidence="18 19">
    <name type="scientific">Colletotrichum chlorophyti</name>
    <dbReference type="NCBI Taxonomy" id="708187"/>
    <lineage>
        <taxon>Eukaryota</taxon>
        <taxon>Fungi</taxon>
        <taxon>Dikarya</taxon>
        <taxon>Ascomycota</taxon>
        <taxon>Pezizomycotina</taxon>
        <taxon>Sordariomycetes</taxon>
        <taxon>Hypocreomycetidae</taxon>
        <taxon>Glomerellales</taxon>
        <taxon>Glomerellaceae</taxon>
        <taxon>Colletotrichum</taxon>
    </lineage>
</organism>
<keyword evidence="11 17" id="KW-1133">Transmembrane helix</keyword>
<accession>A0A1Q8RVP8</accession>
<evidence type="ECO:0000256" key="13">
    <source>
        <dbReference type="ARBA" id="ARBA00023136"/>
    </source>
</evidence>
<comment type="similarity">
    <text evidence="4">Belongs to the diacylglycerol acyltransferase family.</text>
</comment>
<dbReference type="InterPro" id="IPR007130">
    <property type="entry name" value="DAGAT"/>
</dbReference>
<keyword evidence="10" id="KW-0256">Endoplasmic reticulum</keyword>
<keyword evidence="14 18" id="KW-0012">Acyltransferase</keyword>
<evidence type="ECO:0000313" key="19">
    <source>
        <dbReference type="Proteomes" id="UP000186583"/>
    </source>
</evidence>
<dbReference type="GO" id="GO:0005789">
    <property type="term" value="C:endoplasmic reticulum membrane"/>
    <property type="evidence" value="ECO:0007669"/>
    <property type="project" value="UniProtKB-SubCell"/>
</dbReference>
<evidence type="ECO:0000256" key="12">
    <source>
        <dbReference type="ARBA" id="ARBA00023098"/>
    </source>
</evidence>
<dbReference type="EC" id="2.3.1.20" evidence="5"/>
<evidence type="ECO:0000256" key="8">
    <source>
        <dbReference type="ARBA" id="ARBA00022692"/>
    </source>
</evidence>
<keyword evidence="19" id="KW-1185">Reference proteome</keyword>
<comment type="pathway">
    <text evidence="3">Lipid metabolism.</text>
</comment>
<dbReference type="GO" id="GO:0019432">
    <property type="term" value="P:triglyceride biosynthetic process"/>
    <property type="evidence" value="ECO:0007669"/>
    <property type="project" value="TreeGrafter"/>
</dbReference>
<comment type="catalytic activity">
    <reaction evidence="15">
        <text>an acyl-CoA + a 1,2-diacyl-sn-glycerol = a triacyl-sn-glycerol + CoA</text>
        <dbReference type="Rhea" id="RHEA:10868"/>
        <dbReference type="ChEBI" id="CHEBI:17815"/>
        <dbReference type="ChEBI" id="CHEBI:57287"/>
        <dbReference type="ChEBI" id="CHEBI:58342"/>
        <dbReference type="ChEBI" id="CHEBI:64615"/>
        <dbReference type="EC" id="2.3.1.20"/>
    </reaction>
</comment>
<evidence type="ECO:0000256" key="1">
    <source>
        <dbReference type="ARBA" id="ARBA00004477"/>
    </source>
</evidence>
<evidence type="ECO:0000256" key="3">
    <source>
        <dbReference type="ARBA" id="ARBA00005189"/>
    </source>
</evidence>
<feature type="compositionally biased region" description="Polar residues" evidence="16">
    <location>
        <begin position="70"/>
        <end position="88"/>
    </location>
</feature>
<comment type="pathway">
    <text evidence="2">Glycerolipid metabolism; triacylglycerol biosynthesis.</text>
</comment>
<evidence type="ECO:0000256" key="15">
    <source>
        <dbReference type="ARBA" id="ARBA00048109"/>
    </source>
</evidence>
<dbReference type="OrthoDB" id="264532at2759"/>
<gene>
    <name evidence="18" type="ORF">CCHL11_01676</name>
</gene>
<proteinExistence type="inferred from homology"/>
<dbReference type="EMBL" id="MPGH01000087">
    <property type="protein sequence ID" value="OLN88572.1"/>
    <property type="molecule type" value="Genomic_DNA"/>
</dbReference>
<keyword evidence="8 17" id="KW-0812">Transmembrane</keyword>
<evidence type="ECO:0000256" key="14">
    <source>
        <dbReference type="ARBA" id="ARBA00023315"/>
    </source>
</evidence>
<keyword evidence="7 18" id="KW-0808">Transferase</keyword>
<protein>
    <recommendedName>
        <fullName evidence="5">diacylglycerol O-acyltransferase</fullName>
        <ecNumber evidence="5">2.3.1.20</ecNumber>
    </recommendedName>
</protein>
<evidence type="ECO:0000256" key="4">
    <source>
        <dbReference type="ARBA" id="ARBA00005420"/>
    </source>
</evidence>
<keyword evidence="6" id="KW-0444">Lipid biosynthesis</keyword>
<keyword evidence="9" id="KW-0319">Glycerol metabolism</keyword>
<evidence type="ECO:0000256" key="2">
    <source>
        <dbReference type="ARBA" id="ARBA00004771"/>
    </source>
</evidence>
<dbReference type="Pfam" id="PF03982">
    <property type="entry name" value="DAGAT"/>
    <property type="match status" value="1"/>
</dbReference>
<dbReference type="PANTHER" id="PTHR12317">
    <property type="entry name" value="DIACYLGLYCEROL O-ACYLTRANSFERASE"/>
    <property type="match status" value="1"/>
</dbReference>
<evidence type="ECO:0000256" key="7">
    <source>
        <dbReference type="ARBA" id="ARBA00022679"/>
    </source>
</evidence>
<dbReference type="GO" id="GO:0006071">
    <property type="term" value="P:glycerol metabolic process"/>
    <property type="evidence" value="ECO:0007669"/>
    <property type="project" value="UniProtKB-KW"/>
</dbReference>
<dbReference type="AlphaFoldDB" id="A0A1Q8RVP8"/>
<dbReference type="Proteomes" id="UP000186583">
    <property type="component" value="Unassembled WGS sequence"/>
</dbReference>
<feature type="compositionally biased region" description="Basic and acidic residues" evidence="16">
    <location>
        <begin position="59"/>
        <end position="69"/>
    </location>
</feature>
<evidence type="ECO:0000256" key="11">
    <source>
        <dbReference type="ARBA" id="ARBA00022989"/>
    </source>
</evidence>
<dbReference type="CDD" id="cd07987">
    <property type="entry name" value="LPLAT_MGAT-like"/>
    <property type="match status" value="1"/>
</dbReference>
<keyword evidence="12" id="KW-0443">Lipid metabolism</keyword>
<dbReference type="PANTHER" id="PTHR12317:SF0">
    <property type="entry name" value="ACYLTRANSFERASE"/>
    <property type="match status" value="1"/>
</dbReference>
<evidence type="ECO:0000313" key="18">
    <source>
        <dbReference type="EMBL" id="OLN88572.1"/>
    </source>
</evidence>
<sequence>MPRKKNSTRSKSPSKRQPVPRTSNPQLAADSAESGNSKINVVAEAPELGPPQSSTVADDTQKPAAEKLETSNGRSSTGPQDSEKNSNQSRRRSASTKSDSNKVDNNDRHDNTADPEKSFGSEGTADETLVDGQDVDRTDSTSIKAMSDDSYPRLTLADYGRRNSQRYAVKAGGIRIAPLQIPFRRRLQTGAVLFHGLSILTFVSIFFFLAAIPFTWPLLVPYLIHLSLSGVASNGNLRYRSEWLRSLPIWKLFAEYYPAQLHKTHDLPPTRKYIFGYHPHGIISHGAFAAFATNALGFAEKFPGITNSLLTLDNNFRIPLYRDYILFMGVRSVSKESIWNTLSKGGTNNEGMGRAVTIVVGGARESLEAQPGTLRLILKGRKGFIKMALRTGADLVPVLGFGENDLYDQLSPKTHPWVHNFQMFVLRVFKFTLPALHGRGILNYDVGMMPYRRPLNIVVGKPIKVTTSPTAQPSQEEIDRLHELYIAELQKIWDTYKDQFAPERKAELQFIA</sequence>
<evidence type="ECO:0000256" key="17">
    <source>
        <dbReference type="SAM" id="Phobius"/>
    </source>
</evidence>
<comment type="caution">
    <text evidence="18">The sequence shown here is derived from an EMBL/GenBank/DDBJ whole genome shotgun (WGS) entry which is preliminary data.</text>
</comment>
<dbReference type="STRING" id="708187.A0A1Q8RVP8"/>
<dbReference type="GO" id="GO:0004144">
    <property type="term" value="F:diacylglycerol O-acyltransferase activity"/>
    <property type="evidence" value="ECO:0007669"/>
    <property type="project" value="UniProtKB-EC"/>
</dbReference>
<feature type="compositionally biased region" description="Basic and acidic residues" evidence="16">
    <location>
        <begin position="99"/>
        <end position="119"/>
    </location>
</feature>